<organism evidence="6 7">
    <name type="scientific">Scleropages formosus</name>
    <name type="common">Asian bonytongue</name>
    <name type="synonym">Osteoglossum formosum</name>
    <dbReference type="NCBI Taxonomy" id="113540"/>
    <lineage>
        <taxon>Eukaryota</taxon>
        <taxon>Metazoa</taxon>
        <taxon>Chordata</taxon>
        <taxon>Craniata</taxon>
        <taxon>Vertebrata</taxon>
        <taxon>Euteleostomi</taxon>
        <taxon>Actinopterygii</taxon>
        <taxon>Neopterygii</taxon>
        <taxon>Teleostei</taxon>
        <taxon>Osteoglossocephala</taxon>
        <taxon>Osteoglossomorpha</taxon>
        <taxon>Osteoglossiformes</taxon>
        <taxon>Osteoglossidae</taxon>
        <taxon>Scleropages</taxon>
    </lineage>
</organism>
<comment type="caution">
    <text evidence="6">The sequence shown here is derived from an EMBL/GenBank/DDBJ whole genome shotgun (WGS) entry which is preliminary data.</text>
</comment>
<feature type="domain" description="EGF-like" evidence="5">
    <location>
        <begin position="98"/>
        <end position="136"/>
    </location>
</feature>
<evidence type="ECO:0000256" key="3">
    <source>
        <dbReference type="ARBA" id="ARBA00023157"/>
    </source>
</evidence>
<dbReference type="PROSITE" id="PS00010">
    <property type="entry name" value="ASX_HYDROXYL"/>
    <property type="match status" value="1"/>
</dbReference>
<evidence type="ECO:0000259" key="4">
    <source>
        <dbReference type="SMART" id="SM00179"/>
    </source>
</evidence>
<evidence type="ECO:0008006" key="8">
    <source>
        <dbReference type="Google" id="ProtNLM"/>
    </source>
</evidence>
<name>A0A0P7W7D5_SCLFO</name>
<dbReference type="Proteomes" id="UP000034805">
    <property type="component" value="Unassembled WGS sequence"/>
</dbReference>
<dbReference type="InterPro" id="IPR050751">
    <property type="entry name" value="ECM_structural_protein"/>
</dbReference>
<feature type="domain" description="EGF-like calcium-binding" evidence="4">
    <location>
        <begin position="50"/>
        <end position="94"/>
    </location>
</feature>
<dbReference type="InterPro" id="IPR000152">
    <property type="entry name" value="EGF-type_Asp/Asn_hydroxyl_site"/>
</dbReference>
<dbReference type="PANTHER" id="PTHR24034:SF76">
    <property type="entry name" value="COLLAGEN AND CALCIUM-BINDING EGF DOMAIN-CONTAINING PROTEIN 1"/>
    <property type="match status" value="1"/>
</dbReference>
<keyword evidence="1" id="KW-0245">EGF-like domain</keyword>
<feature type="non-terminal residue" evidence="6">
    <location>
        <position position="218"/>
    </location>
</feature>
<reference evidence="6 7" key="1">
    <citation type="submission" date="2015-08" db="EMBL/GenBank/DDBJ databases">
        <title>The genome of the Asian arowana (Scleropages formosus).</title>
        <authorList>
            <person name="Tan M.H."/>
            <person name="Gan H.M."/>
            <person name="Croft L.J."/>
            <person name="Austin C.M."/>
        </authorList>
    </citation>
    <scope>NUCLEOTIDE SEQUENCE [LARGE SCALE GENOMIC DNA]</scope>
    <source>
        <strain evidence="6">Aro1</strain>
    </source>
</reference>
<dbReference type="InterPro" id="IPR018097">
    <property type="entry name" value="EGF_Ca-bd_CS"/>
</dbReference>
<evidence type="ECO:0000313" key="6">
    <source>
        <dbReference type="EMBL" id="KPP58595.1"/>
    </source>
</evidence>
<dbReference type="InterPro" id="IPR000742">
    <property type="entry name" value="EGF"/>
</dbReference>
<protein>
    <recommendedName>
        <fullName evidence="8">EGF-like domain-containing protein</fullName>
    </recommendedName>
</protein>
<keyword evidence="3" id="KW-1015">Disulfide bond</keyword>
<dbReference type="SUPFAM" id="SSF57196">
    <property type="entry name" value="EGF/Laminin"/>
    <property type="match status" value="2"/>
</dbReference>
<dbReference type="GO" id="GO:0005509">
    <property type="term" value="F:calcium ion binding"/>
    <property type="evidence" value="ECO:0007669"/>
    <property type="project" value="InterPro"/>
</dbReference>
<keyword evidence="2" id="KW-0677">Repeat</keyword>
<evidence type="ECO:0000256" key="1">
    <source>
        <dbReference type="ARBA" id="ARBA00022536"/>
    </source>
</evidence>
<feature type="domain" description="EGF-like calcium-binding" evidence="4">
    <location>
        <begin position="95"/>
        <end position="136"/>
    </location>
</feature>
<dbReference type="AlphaFoldDB" id="A0A0P7W7D5"/>
<dbReference type="PANTHER" id="PTHR24034">
    <property type="entry name" value="EGF-LIKE DOMAIN-CONTAINING PROTEIN"/>
    <property type="match status" value="1"/>
</dbReference>
<evidence type="ECO:0000256" key="2">
    <source>
        <dbReference type="ARBA" id="ARBA00022737"/>
    </source>
</evidence>
<proteinExistence type="predicted"/>
<evidence type="ECO:0000259" key="5">
    <source>
        <dbReference type="SMART" id="SM00181"/>
    </source>
</evidence>
<sequence length="218" mass="24562">MKLYNFGSAVAQRRPLVVLMATEEQKWAASATFCVFVKGQDVGRQKRSRDYDVCSGAPCEQQCTDHFGRVVCTCYAGYRYDRERHRNRQKPYCLDIDECANKNKTVCSQICINTPGSYRCECEKGHFLEDDGKTCTKGEQVSYFQKSDNVMNAGTCSATCEDFRQIKMAVIQLKQKGTQGQRVPLDIQDRWGHRVLQAQGDSWALLGSPGAPGRDGMK</sequence>
<dbReference type="SMART" id="SM00181">
    <property type="entry name" value="EGF"/>
    <property type="match status" value="2"/>
</dbReference>
<dbReference type="Pfam" id="PF14670">
    <property type="entry name" value="FXa_inhibition"/>
    <property type="match status" value="1"/>
</dbReference>
<gene>
    <name evidence="6" type="ORF">Z043_123565</name>
</gene>
<accession>A0A0P7W7D5</accession>
<feature type="domain" description="EGF-like" evidence="5">
    <location>
        <begin position="53"/>
        <end position="94"/>
    </location>
</feature>
<dbReference type="FunFam" id="2.10.25.10:FF:000010">
    <property type="entry name" value="Pro-epidermal growth factor"/>
    <property type="match status" value="1"/>
</dbReference>
<dbReference type="EMBL" id="JARO02013652">
    <property type="protein sequence ID" value="KPP58595.1"/>
    <property type="molecule type" value="Genomic_DNA"/>
</dbReference>
<evidence type="ECO:0000313" key="7">
    <source>
        <dbReference type="Proteomes" id="UP000034805"/>
    </source>
</evidence>
<dbReference type="Gene3D" id="2.10.25.10">
    <property type="entry name" value="Laminin"/>
    <property type="match status" value="2"/>
</dbReference>
<dbReference type="PROSITE" id="PS01187">
    <property type="entry name" value="EGF_CA"/>
    <property type="match status" value="1"/>
</dbReference>
<dbReference type="SMART" id="SM00179">
    <property type="entry name" value="EGF_CA"/>
    <property type="match status" value="2"/>
</dbReference>
<dbReference type="InterPro" id="IPR001881">
    <property type="entry name" value="EGF-like_Ca-bd_dom"/>
</dbReference>
<dbReference type="STRING" id="113540.ENSSFOP00015034739"/>